<evidence type="ECO:0000313" key="3">
    <source>
        <dbReference type="Proteomes" id="UP001203338"/>
    </source>
</evidence>
<dbReference type="EMBL" id="JAMFLX010000140">
    <property type="protein sequence ID" value="MCL6272335.1"/>
    <property type="molecule type" value="Genomic_DNA"/>
</dbReference>
<evidence type="ECO:0000313" key="2">
    <source>
        <dbReference type="EMBL" id="MCL6272335.1"/>
    </source>
</evidence>
<keyword evidence="1" id="KW-0472">Membrane</keyword>
<feature type="transmembrane region" description="Helical" evidence="1">
    <location>
        <begin position="12"/>
        <end position="34"/>
    </location>
</feature>
<protein>
    <recommendedName>
        <fullName evidence="4">DUF2975 domain-containing protein</fullName>
    </recommendedName>
</protein>
<name>A0ABT0PLS0_9GAMM</name>
<dbReference type="Proteomes" id="UP001203338">
    <property type="component" value="Unassembled WGS sequence"/>
</dbReference>
<feature type="transmembrane region" description="Helical" evidence="1">
    <location>
        <begin position="130"/>
        <end position="154"/>
    </location>
</feature>
<gene>
    <name evidence="2" type="ORF">M3P05_20675</name>
</gene>
<feature type="transmembrane region" description="Helical" evidence="1">
    <location>
        <begin position="93"/>
        <end position="110"/>
    </location>
</feature>
<evidence type="ECO:0008006" key="4">
    <source>
        <dbReference type="Google" id="ProtNLM"/>
    </source>
</evidence>
<accession>A0ABT0PLS0</accession>
<keyword evidence="3" id="KW-1185">Reference proteome</keyword>
<sequence>MLKQQITAIALKLLSIWLLIHVILNLPSVIILLANLEQHENQGISTVWYIVIISSILIIGLASVHLINKAANSVLSQENEHAKYSLSEDTQKLFLQIAGLYFIVTAIAYLPRSLLFLTHSIDISLSWDNFLYPAGLFFQLGIGLWLIGSSSFWAKTLHKLRGRA</sequence>
<proteinExistence type="predicted"/>
<reference evidence="2 3" key="1">
    <citation type="submission" date="2022-05" db="EMBL/GenBank/DDBJ databases">
        <authorList>
            <person name="Park J.-S."/>
        </authorList>
    </citation>
    <scope>NUCLEOTIDE SEQUENCE [LARGE SCALE GENOMIC DNA]</scope>
    <source>
        <strain evidence="2 3">2012CJ34-2</strain>
    </source>
</reference>
<keyword evidence="1" id="KW-1133">Transmembrane helix</keyword>
<evidence type="ECO:0000256" key="1">
    <source>
        <dbReference type="SAM" id="Phobius"/>
    </source>
</evidence>
<keyword evidence="1" id="KW-0812">Transmembrane</keyword>
<feature type="transmembrane region" description="Helical" evidence="1">
    <location>
        <begin position="46"/>
        <end position="67"/>
    </location>
</feature>
<dbReference type="RefSeq" id="WP_249702040.1">
    <property type="nucleotide sequence ID" value="NZ_JAMFLX010000140.1"/>
</dbReference>
<organism evidence="2 3">
    <name type="scientific">Parendozoicomonas callyspongiae</name>
    <dbReference type="NCBI Taxonomy" id="2942213"/>
    <lineage>
        <taxon>Bacteria</taxon>
        <taxon>Pseudomonadati</taxon>
        <taxon>Pseudomonadota</taxon>
        <taxon>Gammaproteobacteria</taxon>
        <taxon>Oceanospirillales</taxon>
        <taxon>Endozoicomonadaceae</taxon>
        <taxon>Parendozoicomonas</taxon>
    </lineage>
</organism>
<comment type="caution">
    <text evidence="2">The sequence shown here is derived from an EMBL/GenBank/DDBJ whole genome shotgun (WGS) entry which is preliminary data.</text>
</comment>